<sequence>MVRVKRGFVARRKRKKLRKRAKGFRGGLRTQSARRRIAVYKAKKHATRHRREKKRMMRGLWIARINAAVREAGMNYSKFMAALKKKKILLDRRTLADLAVNQPKDFTQIVEAVKGA</sequence>
<reference evidence="10 11" key="1">
    <citation type="journal article" date="2015" name="Microbiome">
        <title>Genomic resolution of linkages in carbon, nitrogen, and sulfur cycling among widespread estuary sediment bacteria.</title>
        <authorList>
            <person name="Baker B.J."/>
            <person name="Lazar C.S."/>
            <person name="Teske A.P."/>
            <person name="Dick G.J."/>
        </authorList>
    </citation>
    <scope>NUCLEOTIDE SEQUENCE [LARGE SCALE GENOMIC DNA]</scope>
    <source>
        <strain evidence="10">DG_54_3</strain>
    </source>
</reference>
<evidence type="ECO:0000313" key="11">
    <source>
        <dbReference type="Proteomes" id="UP000051861"/>
    </source>
</evidence>
<evidence type="ECO:0000256" key="7">
    <source>
        <dbReference type="ARBA" id="ARBA00035172"/>
    </source>
</evidence>
<comment type="caution">
    <text evidence="10">The sequence shown here is derived from an EMBL/GenBank/DDBJ whole genome shotgun (WGS) entry which is preliminary data.</text>
</comment>
<dbReference type="FunFam" id="1.10.1900.20:FF:000001">
    <property type="entry name" value="50S ribosomal protein L20"/>
    <property type="match status" value="1"/>
</dbReference>
<name>A0A0S7XW34_UNCSA</name>
<dbReference type="EMBL" id="LIZX01000074">
    <property type="protein sequence ID" value="KPJ66701.1"/>
    <property type="molecule type" value="Genomic_DNA"/>
</dbReference>
<dbReference type="Pfam" id="PF00453">
    <property type="entry name" value="Ribosomal_L20"/>
    <property type="match status" value="1"/>
</dbReference>
<evidence type="ECO:0000313" key="10">
    <source>
        <dbReference type="EMBL" id="KPJ66701.1"/>
    </source>
</evidence>
<evidence type="ECO:0000256" key="2">
    <source>
        <dbReference type="ARBA" id="ARBA00022730"/>
    </source>
</evidence>
<dbReference type="CDD" id="cd07026">
    <property type="entry name" value="Ribosomal_L20"/>
    <property type="match status" value="1"/>
</dbReference>
<keyword evidence="3 8" id="KW-0694">RNA-binding</keyword>
<dbReference type="HAMAP" id="MF_00382">
    <property type="entry name" value="Ribosomal_bL20"/>
    <property type="match status" value="1"/>
</dbReference>
<dbReference type="GO" id="GO:0006412">
    <property type="term" value="P:translation"/>
    <property type="evidence" value="ECO:0007669"/>
    <property type="project" value="InterPro"/>
</dbReference>
<dbReference type="InterPro" id="IPR035566">
    <property type="entry name" value="Ribosomal_protein_bL20_C"/>
</dbReference>
<evidence type="ECO:0000256" key="1">
    <source>
        <dbReference type="ARBA" id="ARBA00007698"/>
    </source>
</evidence>
<comment type="similarity">
    <text evidence="1 8 9">Belongs to the bacterial ribosomal protein bL20 family.</text>
</comment>
<accession>A0A0S7XW34</accession>
<proteinExistence type="inferred from homology"/>
<dbReference type="InterPro" id="IPR049946">
    <property type="entry name" value="RIBOSOMAL_L20_CS"/>
</dbReference>
<evidence type="ECO:0000256" key="8">
    <source>
        <dbReference type="HAMAP-Rule" id="MF_00382"/>
    </source>
</evidence>
<evidence type="ECO:0000256" key="9">
    <source>
        <dbReference type="RuleBase" id="RU000560"/>
    </source>
</evidence>
<comment type="function">
    <text evidence="6 8 9">Binds directly to 23S ribosomal RNA and is necessary for the in vitro assembly process of the 50S ribosomal subunit. It is not involved in the protein synthesizing functions of that subunit.</text>
</comment>
<organism evidence="10 11">
    <name type="scientific">candidate division WOR-1 bacterium DG_54_3</name>
    <dbReference type="NCBI Taxonomy" id="1703775"/>
    <lineage>
        <taxon>Bacteria</taxon>
        <taxon>Bacillati</taxon>
        <taxon>Saganbacteria</taxon>
    </lineage>
</organism>
<gene>
    <name evidence="8" type="primary">rplT</name>
    <name evidence="10" type="ORF">AMJ44_07990</name>
</gene>
<dbReference type="GO" id="GO:0003735">
    <property type="term" value="F:structural constituent of ribosome"/>
    <property type="evidence" value="ECO:0007669"/>
    <property type="project" value="InterPro"/>
</dbReference>
<dbReference type="GO" id="GO:1990904">
    <property type="term" value="C:ribonucleoprotein complex"/>
    <property type="evidence" value="ECO:0007669"/>
    <property type="project" value="UniProtKB-KW"/>
</dbReference>
<dbReference type="SUPFAM" id="SSF74731">
    <property type="entry name" value="Ribosomal protein L20"/>
    <property type="match status" value="1"/>
</dbReference>
<evidence type="ECO:0000256" key="4">
    <source>
        <dbReference type="ARBA" id="ARBA00022980"/>
    </source>
</evidence>
<protein>
    <recommendedName>
        <fullName evidence="7 8">Large ribosomal subunit protein bL20</fullName>
    </recommendedName>
</protein>
<evidence type="ECO:0000256" key="5">
    <source>
        <dbReference type="ARBA" id="ARBA00023274"/>
    </source>
</evidence>
<evidence type="ECO:0000256" key="3">
    <source>
        <dbReference type="ARBA" id="ARBA00022884"/>
    </source>
</evidence>
<keyword evidence="4 8" id="KW-0689">Ribosomal protein</keyword>
<dbReference type="InterPro" id="IPR005813">
    <property type="entry name" value="Ribosomal_bL20"/>
</dbReference>
<dbReference type="GO" id="GO:0005840">
    <property type="term" value="C:ribosome"/>
    <property type="evidence" value="ECO:0007669"/>
    <property type="project" value="UniProtKB-KW"/>
</dbReference>
<dbReference type="AlphaFoldDB" id="A0A0S7XW34"/>
<dbReference type="Gene3D" id="6.10.160.10">
    <property type="match status" value="1"/>
</dbReference>
<keyword evidence="2 8" id="KW-0699">rRNA-binding</keyword>
<dbReference type="Proteomes" id="UP000051861">
    <property type="component" value="Unassembled WGS sequence"/>
</dbReference>
<dbReference type="GO" id="GO:0000027">
    <property type="term" value="P:ribosomal large subunit assembly"/>
    <property type="evidence" value="ECO:0007669"/>
    <property type="project" value="UniProtKB-UniRule"/>
</dbReference>
<dbReference type="PATRIC" id="fig|1703775.3.peg.3133"/>
<dbReference type="PROSITE" id="PS00937">
    <property type="entry name" value="RIBOSOMAL_L20"/>
    <property type="match status" value="1"/>
</dbReference>
<dbReference type="NCBIfam" id="TIGR01032">
    <property type="entry name" value="rplT_bact"/>
    <property type="match status" value="1"/>
</dbReference>
<dbReference type="PRINTS" id="PR00062">
    <property type="entry name" value="RIBOSOMALL20"/>
</dbReference>
<evidence type="ECO:0000256" key="6">
    <source>
        <dbReference type="ARBA" id="ARBA00024775"/>
    </source>
</evidence>
<dbReference type="Gene3D" id="1.10.1900.20">
    <property type="entry name" value="Ribosomal protein L20"/>
    <property type="match status" value="1"/>
</dbReference>
<dbReference type="GO" id="GO:0019843">
    <property type="term" value="F:rRNA binding"/>
    <property type="evidence" value="ECO:0007669"/>
    <property type="project" value="UniProtKB-UniRule"/>
</dbReference>
<keyword evidence="5 8" id="KW-0687">Ribonucleoprotein</keyword>
<dbReference type="PANTHER" id="PTHR10986">
    <property type="entry name" value="39S RIBOSOMAL PROTEIN L20"/>
    <property type="match status" value="1"/>
</dbReference>